<reference evidence="2" key="1">
    <citation type="submission" date="2021-08" db="EMBL/GenBank/DDBJ databases">
        <authorList>
            <person name="Stevens D.C."/>
        </authorList>
    </citation>
    <scope>NUCLEOTIDE SEQUENCE</scope>
    <source>
        <strain evidence="2">DSM 53165</strain>
    </source>
</reference>
<protein>
    <submittedName>
        <fullName evidence="2">Uncharacterized protein</fullName>
    </submittedName>
</protein>
<name>A0ABS7U4K0_9BACT</name>
<evidence type="ECO:0000313" key="3">
    <source>
        <dbReference type="Proteomes" id="UP001139031"/>
    </source>
</evidence>
<keyword evidence="3" id="KW-1185">Reference proteome</keyword>
<proteinExistence type="predicted"/>
<dbReference type="EMBL" id="JAIRAU010000056">
    <property type="protein sequence ID" value="MBZ5715383.1"/>
    <property type="molecule type" value="Genomic_DNA"/>
</dbReference>
<organism evidence="2 3">
    <name type="scientific">Nannocystis pusilla</name>
    <dbReference type="NCBI Taxonomy" id="889268"/>
    <lineage>
        <taxon>Bacteria</taxon>
        <taxon>Pseudomonadati</taxon>
        <taxon>Myxococcota</taxon>
        <taxon>Polyangia</taxon>
        <taxon>Nannocystales</taxon>
        <taxon>Nannocystaceae</taxon>
        <taxon>Nannocystis</taxon>
    </lineage>
</organism>
<evidence type="ECO:0000313" key="2">
    <source>
        <dbReference type="EMBL" id="MBZ5715383.1"/>
    </source>
</evidence>
<gene>
    <name evidence="2" type="ORF">K7C98_39620</name>
</gene>
<feature type="region of interest" description="Disordered" evidence="1">
    <location>
        <begin position="29"/>
        <end position="48"/>
    </location>
</feature>
<dbReference type="Proteomes" id="UP001139031">
    <property type="component" value="Unassembled WGS sequence"/>
</dbReference>
<evidence type="ECO:0000256" key="1">
    <source>
        <dbReference type="SAM" id="MobiDB-lite"/>
    </source>
</evidence>
<sequence length="164" mass="16615">MLLSTAKYSQPTEDASVCAFAHSDLHSPKSHTSLRPHSVGPSHDCPSSEQIWNAVGPSHCSSPGVHSPIDVTESAESLSPVTVGATVVPCSVPPVVGGAAVSVPVSLVDTDVPGKVAIPVIVATPVPLAPRPPLSPQAPSASKPKKAAVRFLIGNMQSSLIGAL</sequence>
<comment type="caution">
    <text evidence="2">The sequence shown here is derived from an EMBL/GenBank/DDBJ whole genome shotgun (WGS) entry which is preliminary data.</text>
</comment>
<accession>A0ABS7U4K0</accession>